<keyword evidence="2" id="KW-1185">Reference proteome</keyword>
<evidence type="ECO:0000313" key="1">
    <source>
        <dbReference type="EMBL" id="MBW8190355.1"/>
    </source>
</evidence>
<accession>A0ABS7EDN2</accession>
<organism evidence="1 2">
    <name type="scientific">Neiella holothuriorum</name>
    <dbReference type="NCBI Taxonomy" id="2870530"/>
    <lineage>
        <taxon>Bacteria</taxon>
        <taxon>Pseudomonadati</taxon>
        <taxon>Pseudomonadota</taxon>
        <taxon>Gammaproteobacteria</taxon>
        <taxon>Alteromonadales</taxon>
        <taxon>Echinimonadaceae</taxon>
        <taxon>Neiella</taxon>
    </lineage>
</organism>
<evidence type="ECO:0000313" key="2">
    <source>
        <dbReference type="Proteomes" id="UP001166251"/>
    </source>
</evidence>
<dbReference type="Proteomes" id="UP001166251">
    <property type="component" value="Unassembled WGS sequence"/>
</dbReference>
<sequence>MNASDLHHGMIVDFNNQAVEVLSINNTTGIATVRKCSSYEHTQAEVHLLVEDPQLHTDSYCYY</sequence>
<comment type="caution">
    <text evidence="1">The sequence shown here is derived from an EMBL/GenBank/DDBJ whole genome shotgun (WGS) entry which is preliminary data.</text>
</comment>
<dbReference type="RefSeq" id="WP_220103028.1">
    <property type="nucleotide sequence ID" value="NZ_JAHZSS010000003.1"/>
</dbReference>
<dbReference type="EMBL" id="JAHZSS010000003">
    <property type="protein sequence ID" value="MBW8190355.1"/>
    <property type="molecule type" value="Genomic_DNA"/>
</dbReference>
<name>A0ABS7EDN2_9GAMM</name>
<gene>
    <name evidence="1" type="ORF">K0504_04840</name>
</gene>
<proteinExistence type="predicted"/>
<protein>
    <submittedName>
        <fullName evidence="1">Uncharacterized protein</fullName>
    </submittedName>
</protein>
<reference evidence="1" key="1">
    <citation type="submission" date="2021-07" db="EMBL/GenBank/DDBJ databases">
        <title>Neiella marina sp. nov., isolated from the intestinal content of sea cucumber Apostichopus japonicus.</title>
        <authorList>
            <person name="Bai X."/>
        </authorList>
    </citation>
    <scope>NUCLEOTIDE SEQUENCE</scope>
    <source>
        <strain evidence="1">126</strain>
    </source>
</reference>